<comment type="caution">
    <text evidence="1">The sequence shown here is derived from an EMBL/GenBank/DDBJ whole genome shotgun (WGS) entry which is preliminary data.</text>
</comment>
<dbReference type="RefSeq" id="WP_188670291.1">
    <property type="nucleotide sequence ID" value="NZ_BMJH01000001.1"/>
</dbReference>
<dbReference type="GO" id="GO:0008967">
    <property type="term" value="F:phosphoglycolate phosphatase activity"/>
    <property type="evidence" value="ECO:0007669"/>
    <property type="project" value="TreeGrafter"/>
</dbReference>
<organism evidence="1 2">
    <name type="scientific">Hoyosella rhizosphaerae</name>
    <dbReference type="NCBI Taxonomy" id="1755582"/>
    <lineage>
        <taxon>Bacteria</taxon>
        <taxon>Bacillati</taxon>
        <taxon>Actinomycetota</taxon>
        <taxon>Actinomycetes</taxon>
        <taxon>Mycobacteriales</taxon>
        <taxon>Hoyosellaceae</taxon>
        <taxon>Hoyosella</taxon>
    </lineage>
</organism>
<dbReference type="PRINTS" id="PR00413">
    <property type="entry name" value="HADHALOGNASE"/>
</dbReference>
<dbReference type="SFLD" id="SFLDG01129">
    <property type="entry name" value="C1.5:_HAD__Beta-PGM__Phosphata"/>
    <property type="match status" value="1"/>
</dbReference>
<reference evidence="1" key="1">
    <citation type="journal article" date="2014" name="Int. J. Syst. Evol. Microbiol.">
        <title>Complete genome sequence of Corynebacterium casei LMG S-19264T (=DSM 44701T), isolated from a smear-ripened cheese.</title>
        <authorList>
            <consortium name="US DOE Joint Genome Institute (JGI-PGF)"/>
            <person name="Walter F."/>
            <person name="Albersmeier A."/>
            <person name="Kalinowski J."/>
            <person name="Ruckert C."/>
        </authorList>
    </citation>
    <scope>NUCLEOTIDE SEQUENCE</scope>
    <source>
        <strain evidence="1">CGMCC 1.15478</strain>
    </source>
</reference>
<dbReference type="SFLD" id="SFLDG01135">
    <property type="entry name" value="C1.5.6:_HAD__Beta-PGM__Phospha"/>
    <property type="match status" value="1"/>
</dbReference>
<evidence type="ECO:0000313" key="1">
    <source>
        <dbReference type="EMBL" id="GGC55446.1"/>
    </source>
</evidence>
<proteinExistence type="predicted"/>
<dbReference type="InterPro" id="IPR006439">
    <property type="entry name" value="HAD-SF_hydro_IA"/>
</dbReference>
<dbReference type="Proteomes" id="UP000641514">
    <property type="component" value="Unassembled WGS sequence"/>
</dbReference>
<dbReference type="PANTHER" id="PTHR43434:SF16">
    <property type="entry name" value="BLL8046 PROTEIN"/>
    <property type="match status" value="1"/>
</dbReference>
<dbReference type="SFLD" id="SFLDS00003">
    <property type="entry name" value="Haloacid_Dehalogenase"/>
    <property type="match status" value="1"/>
</dbReference>
<evidence type="ECO:0000313" key="2">
    <source>
        <dbReference type="Proteomes" id="UP000641514"/>
    </source>
</evidence>
<dbReference type="InterPro" id="IPR036412">
    <property type="entry name" value="HAD-like_sf"/>
</dbReference>
<dbReference type="NCBIfam" id="TIGR01509">
    <property type="entry name" value="HAD-SF-IA-v3"/>
    <property type="match status" value="1"/>
</dbReference>
<dbReference type="NCBIfam" id="TIGR01549">
    <property type="entry name" value="HAD-SF-IA-v1"/>
    <property type="match status" value="1"/>
</dbReference>
<dbReference type="EMBL" id="BMJH01000001">
    <property type="protein sequence ID" value="GGC55446.1"/>
    <property type="molecule type" value="Genomic_DNA"/>
</dbReference>
<dbReference type="Pfam" id="PF13419">
    <property type="entry name" value="HAD_2"/>
    <property type="match status" value="1"/>
</dbReference>
<dbReference type="InterPro" id="IPR041492">
    <property type="entry name" value="HAD_2"/>
</dbReference>
<dbReference type="GO" id="GO:0005829">
    <property type="term" value="C:cytosol"/>
    <property type="evidence" value="ECO:0007669"/>
    <property type="project" value="TreeGrafter"/>
</dbReference>
<dbReference type="GO" id="GO:0006281">
    <property type="term" value="P:DNA repair"/>
    <property type="evidence" value="ECO:0007669"/>
    <property type="project" value="TreeGrafter"/>
</dbReference>
<dbReference type="Gene3D" id="3.40.50.1000">
    <property type="entry name" value="HAD superfamily/HAD-like"/>
    <property type="match status" value="1"/>
</dbReference>
<accession>A0A916X8U5</accession>
<dbReference type="PANTHER" id="PTHR43434">
    <property type="entry name" value="PHOSPHOGLYCOLATE PHOSPHATASE"/>
    <property type="match status" value="1"/>
</dbReference>
<name>A0A916X8U5_9ACTN</name>
<reference evidence="1" key="2">
    <citation type="submission" date="2020-09" db="EMBL/GenBank/DDBJ databases">
        <authorList>
            <person name="Sun Q."/>
            <person name="Zhou Y."/>
        </authorList>
    </citation>
    <scope>NUCLEOTIDE SEQUENCE</scope>
    <source>
        <strain evidence="1">CGMCC 1.15478</strain>
    </source>
</reference>
<gene>
    <name evidence="1" type="ORF">GCM10011410_04790</name>
</gene>
<dbReference type="AlphaFoldDB" id="A0A916X8U5"/>
<keyword evidence="2" id="KW-1185">Reference proteome</keyword>
<dbReference type="Gene3D" id="1.10.150.240">
    <property type="entry name" value="Putative phosphatase, domain 2"/>
    <property type="match status" value="1"/>
</dbReference>
<protein>
    <submittedName>
        <fullName evidence="1">Haloacid dehalogenase</fullName>
    </submittedName>
</protein>
<dbReference type="InterPro" id="IPR023198">
    <property type="entry name" value="PGP-like_dom2"/>
</dbReference>
<dbReference type="InterPro" id="IPR023214">
    <property type="entry name" value="HAD_sf"/>
</dbReference>
<sequence length="220" mass="23651">MQAAVLFDIDGTLVDSNYLHVHAWQRAFDDAGIPVESWRIHRSIGMDGSRLVSSLSGGASEAVMSVVKKLHTQYYRELSPQLRAFEGARHILDKVDSCGMRSVLATSAPEDELVQLRKVLDREDVISAVTSAEDVVTAKPDPKIVEIALERAGVPQNRAVFIGDTVWDVEASNRAGVNCVGVLSGGVSRAELEDAGAIAVYSSVGELCANFSSSPLARLK</sequence>
<dbReference type="SUPFAM" id="SSF56784">
    <property type="entry name" value="HAD-like"/>
    <property type="match status" value="1"/>
</dbReference>
<dbReference type="InterPro" id="IPR050155">
    <property type="entry name" value="HAD-like_hydrolase_sf"/>
</dbReference>